<dbReference type="AlphaFoldDB" id="A0AAV4QCD9"/>
<comment type="caution">
    <text evidence="1">The sequence shown here is derived from an EMBL/GenBank/DDBJ whole genome shotgun (WGS) entry which is preliminary data.</text>
</comment>
<gene>
    <name evidence="1" type="ORF">CEXT_362061</name>
</gene>
<protein>
    <submittedName>
        <fullName evidence="1">Uncharacterized protein</fullName>
    </submittedName>
</protein>
<name>A0AAV4QCD9_CAEEX</name>
<dbReference type="Proteomes" id="UP001054945">
    <property type="component" value="Unassembled WGS sequence"/>
</dbReference>
<evidence type="ECO:0000313" key="2">
    <source>
        <dbReference type="Proteomes" id="UP001054945"/>
    </source>
</evidence>
<keyword evidence="2" id="KW-1185">Reference proteome</keyword>
<sequence>MLCNKIHSKLPKQFRKKTEVNNLDVFYTGLFVNSEVSPIGLLVKNGSLPVTCCEGGEIYPTSHAARHNCTLSSHPLMWTHSAVRTVIASRNKYATSCFR</sequence>
<dbReference type="EMBL" id="BPLR01006045">
    <property type="protein sequence ID" value="GIY07069.1"/>
    <property type="molecule type" value="Genomic_DNA"/>
</dbReference>
<proteinExistence type="predicted"/>
<evidence type="ECO:0000313" key="1">
    <source>
        <dbReference type="EMBL" id="GIY07069.1"/>
    </source>
</evidence>
<organism evidence="1 2">
    <name type="scientific">Caerostris extrusa</name>
    <name type="common">Bark spider</name>
    <name type="synonym">Caerostris bankana</name>
    <dbReference type="NCBI Taxonomy" id="172846"/>
    <lineage>
        <taxon>Eukaryota</taxon>
        <taxon>Metazoa</taxon>
        <taxon>Ecdysozoa</taxon>
        <taxon>Arthropoda</taxon>
        <taxon>Chelicerata</taxon>
        <taxon>Arachnida</taxon>
        <taxon>Araneae</taxon>
        <taxon>Araneomorphae</taxon>
        <taxon>Entelegynae</taxon>
        <taxon>Araneoidea</taxon>
        <taxon>Araneidae</taxon>
        <taxon>Caerostris</taxon>
    </lineage>
</organism>
<reference evidence="1 2" key="1">
    <citation type="submission" date="2021-06" db="EMBL/GenBank/DDBJ databases">
        <title>Caerostris extrusa draft genome.</title>
        <authorList>
            <person name="Kono N."/>
            <person name="Arakawa K."/>
        </authorList>
    </citation>
    <scope>NUCLEOTIDE SEQUENCE [LARGE SCALE GENOMIC DNA]</scope>
</reference>
<accession>A0AAV4QCD9</accession>